<organism evidence="8">
    <name type="scientific">Onchocerca flexuosa</name>
    <dbReference type="NCBI Taxonomy" id="387005"/>
    <lineage>
        <taxon>Eukaryota</taxon>
        <taxon>Metazoa</taxon>
        <taxon>Ecdysozoa</taxon>
        <taxon>Nematoda</taxon>
        <taxon>Chromadorea</taxon>
        <taxon>Rhabditida</taxon>
        <taxon>Spirurina</taxon>
        <taxon>Spiruromorpha</taxon>
        <taxon>Filarioidea</taxon>
        <taxon>Onchocercidae</taxon>
        <taxon>Onchocerca</taxon>
    </lineage>
</organism>
<reference evidence="6 7" key="2">
    <citation type="submission" date="2018-11" db="EMBL/GenBank/DDBJ databases">
        <authorList>
            <consortium name="Pathogen Informatics"/>
        </authorList>
    </citation>
    <scope>NUCLEOTIDE SEQUENCE [LARGE SCALE GENOMIC DNA]</scope>
</reference>
<feature type="binding site" evidence="4">
    <location>
        <position position="189"/>
    </location>
    <ligand>
        <name>substrate</name>
    </ligand>
</feature>
<comment type="miscellaneous">
    <text evidence="4">Although this enzyme belongs to the family of MTA phosphorylases based on sequence homology, it lacks several conserved amino acids in the substrate binding pocket that confer specificity towards MTA.</text>
</comment>
<evidence type="ECO:0000256" key="3">
    <source>
        <dbReference type="ARBA" id="ARBA00022726"/>
    </source>
</evidence>
<reference evidence="8" key="1">
    <citation type="submission" date="2016-06" db="UniProtKB">
        <authorList>
            <consortium name="WormBaseParasite"/>
        </authorList>
    </citation>
    <scope>IDENTIFICATION</scope>
</reference>
<evidence type="ECO:0000256" key="4">
    <source>
        <dbReference type="HAMAP-Rule" id="MF_03155"/>
    </source>
</evidence>
<feature type="binding site" evidence="4">
    <location>
        <begin position="53"/>
        <end position="54"/>
    </location>
    <ligand>
        <name>phosphate</name>
        <dbReference type="ChEBI" id="CHEBI:43474"/>
    </ligand>
</feature>
<comment type="function">
    <text evidence="4">Purine nucleoside phosphorylase involved in purine salvage.</text>
</comment>
<keyword evidence="1 4" id="KW-0328">Glycosyltransferase</keyword>
<keyword evidence="4" id="KW-0963">Cytoplasm</keyword>
<dbReference type="NCBIfam" id="TIGR01694">
    <property type="entry name" value="MTAP"/>
    <property type="match status" value="1"/>
</dbReference>
<dbReference type="GO" id="GO:0019509">
    <property type="term" value="P:L-methionine salvage from methylthioadenosine"/>
    <property type="evidence" value="ECO:0007669"/>
    <property type="project" value="TreeGrafter"/>
</dbReference>
<dbReference type="GO" id="GO:0005829">
    <property type="term" value="C:cytosol"/>
    <property type="evidence" value="ECO:0007669"/>
    <property type="project" value="TreeGrafter"/>
</dbReference>
<evidence type="ECO:0000256" key="2">
    <source>
        <dbReference type="ARBA" id="ARBA00022679"/>
    </source>
</evidence>
<dbReference type="UniPathway" id="UPA00606"/>
<dbReference type="PANTHER" id="PTHR42679:SF2">
    <property type="entry name" value="S-METHYL-5'-THIOADENOSINE PHOSPHORYLASE"/>
    <property type="match status" value="1"/>
</dbReference>
<accession>A0A183HI50</accession>
<comment type="pathway">
    <text evidence="4">Purine metabolism; purine nucleoside salvage.</text>
</comment>
<feature type="binding site" evidence="4">
    <location>
        <begin position="213"/>
        <end position="215"/>
    </location>
    <ligand>
        <name>substrate</name>
    </ligand>
</feature>
<dbReference type="STRING" id="387005.A0A183HI50"/>
<gene>
    <name evidence="6" type="ORF">OFLC_LOCUS7161</name>
</gene>
<dbReference type="EMBL" id="UZAJ01007290">
    <property type="protein sequence ID" value="VDO49619.1"/>
    <property type="molecule type" value="Genomic_DNA"/>
</dbReference>
<feature type="domain" description="Nucleoside phosphorylase" evidence="5">
    <location>
        <begin position="4"/>
        <end position="247"/>
    </location>
</feature>
<keyword evidence="3 4" id="KW-0660">Purine salvage</keyword>
<evidence type="ECO:0000313" key="7">
    <source>
        <dbReference type="Proteomes" id="UP000267606"/>
    </source>
</evidence>
<feature type="site" description="Important for substrate specificity" evidence="4">
    <location>
        <position position="225"/>
    </location>
</feature>
<feature type="binding site" evidence="4">
    <location>
        <position position="190"/>
    </location>
    <ligand>
        <name>phosphate</name>
        <dbReference type="ChEBI" id="CHEBI:43474"/>
    </ligand>
</feature>
<protein>
    <recommendedName>
        <fullName evidence="4">Purine nucleoside phosphorylase</fullName>
        <shortName evidence="4">PNP</shortName>
        <ecNumber evidence="4">2.4.2.1</ecNumber>
    </recommendedName>
</protein>
<proteinExistence type="inferred from homology"/>
<dbReference type="HAMAP" id="MF_01963">
    <property type="entry name" value="MTAP"/>
    <property type="match status" value="1"/>
</dbReference>
<dbReference type="Gene3D" id="3.40.50.1580">
    <property type="entry name" value="Nucleoside phosphorylase domain"/>
    <property type="match status" value="1"/>
</dbReference>
<dbReference type="AlphaFoldDB" id="A0A183HI50"/>
<comment type="catalytic activity">
    <reaction evidence="4">
        <text>a purine D-ribonucleoside + phosphate = a purine nucleobase + alpha-D-ribose 1-phosphate</text>
        <dbReference type="Rhea" id="RHEA:19805"/>
        <dbReference type="ChEBI" id="CHEBI:26386"/>
        <dbReference type="ChEBI" id="CHEBI:43474"/>
        <dbReference type="ChEBI" id="CHEBI:57720"/>
        <dbReference type="ChEBI" id="CHEBI:142355"/>
        <dbReference type="EC" id="2.4.2.1"/>
    </reaction>
</comment>
<comment type="subcellular location">
    <subcellularLocation>
        <location evidence="4">Cytoplasm</location>
    </subcellularLocation>
    <subcellularLocation>
        <location evidence="4">Nucleus</location>
    </subcellularLocation>
</comment>
<dbReference type="InterPro" id="IPR010044">
    <property type="entry name" value="MTAP"/>
</dbReference>
<evidence type="ECO:0000259" key="5">
    <source>
        <dbReference type="Pfam" id="PF01048"/>
    </source>
</evidence>
<keyword evidence="7" id="KW-1185">Reference proteome</keyword>
<dbReference type="GO" id="GO:0006166">
    <property type="term" value="P:purine ribonucleoside salvage"/>
    <property type="evidence" value="ECO:0007669"/>
    <property type="project" value="UniProtKB-UniRule"/>
</dbReference>
<dbReference type="EC" id="2.4.2.1" evidence="4"/>
<feature type="binding site" evidence="4">
    <location>
        <position position="11"/>
    </location>
    <ligand>
        <name>phosphate</name>
        <dbReference type="ChEBI" id="CHEBI:43474"/>
    </ligand>
</feature>
<sequence length="265" mass="29589">MDFKIGIIGGTGLEDPNIFTDTQEFRVNTPFGLPSDALIEGKVGDNTCILLSRHGRKHDISPTNVNYRANLWALMQQGAKVILSTAACGSLKEELTPCSFVFLDSFIDKTFKREVTFHDGKEDHPVGVCHIPMHPAYNEKLRQVLITSAEELNYKFSKTGTAVCIEGPRYCSLAESEMFRSWNADIVNMTVCPEVYLAKELGIPFATTAIVTDYDCWREGEKVSVDLVAQRMRESSDRAKTLFVTAIKKIGAMDWGSEIMEAKVF</sequence>
<keyword evidence="2 4" id="KW-0808">Transferase</keyword>
<dbReference type="WBParaSite" id="OFLC_0000716101-mRNA-1">
    <property type="protein sequence ID" value="OFLC_0000716101-mRNA-1"/>
    <property type="gene ID" value="OFLC_0000716101"/>
</dbReference>
<keyword evidence="4" id="KW-0539">Nucleus</keyword>
<comment type="subunit">
    <text evidence="4">Homotrimer.</text>
</comment>
<dbReference type="Proteomes" id="UP000267606">
    <property type="component" value="Unassembled WGS sequence"/>
</dbReference>
<dbReference type="PANTHER" id="PTHR42679">
    <property type="entry name" value="S-METHYL-5'-THIOADENOSINE PHOSPHORYLASE"/>
    <property type="match status" value="1"/>
</dbReference>
<name>A0A183HI50_9BILA</name>
<dbReference type="InterPro" id="IPR000845">
    <property type="entry name" value="Nucleoside_phosphorylase_d"/>
</dbReference>
<evidence type="ECO:0000313" key="6">
    <source>
        <dbReference type="EMBL" id="VDO49619.1"/>
    </source>
</evidence>
<comment type="caution">
    <text evidence="4">Lacks conserved residue(s) required for the propagation of feature annotation.</text>
</comment>
<comment type="similarity">
    <text evidence="4">Belongs to the PNP/MTAP phosphorylase family. MTAP subfamily.</text>
</comment>
<dbReference type="SUPFAM" id="SSF53167">
    <property type="entry name" value="Purine and uridine phosphorylases"/>
    <property type="match status" value="1"/>
</dbReference>
<dbReference type="InterPro" id="IPR035994">
    <property type="entry name" value="Nucleoside_phosphorylase_sf"/>
</dbReference>
<evidence type="ECO:0000313" key="8">
    <source>
        <dbReference type="WBParaSite" id="OFLC_0000716101-mRNA-1"/>
    </source>
</evidence>
<dbReference type="CDD" id="cd09010">
    <property type="entry name" value="MTAP_SsMTAPII_like_MTIP"/>
    <property type="match status" value="1"/>
</dbReference>
<evidence type="ECO:0000256" key="1">
    <source>
        <dbReference type="ARBA" id="ARBA00022676"/>
    </source>
</evidence>
<dbReference type="Pfam" id="PF01048">
    <property type="entry name" value="PNP_UDP_1"/>
    <property type="match status" value="1"/>
</dbReference>
<dbReference type="GO" id="GO:0005634">
    <property type="term" value="C:nucleus"/>
    <property type="evidence" value="ECO:0007669"/>
    <property type="project" value="UniProtKB-SubCell"/>
</dbReference>
<dbReference type="GO" id="GO:0017061">
    <property type="term" value="F:S-methyl-5-thioadenosine phosphorylase activity"/>
    <property type="evidence" value="ECO:0007669"/>
    <property type="project" value="InterPro"/>
</dbReference>